<accession>A0A4D9DG86</accession>
<keyword evidence="3" id="KW-1185">Reference proteome</keyword>
<proteinExistence type="predicted"/>
<name>A0A4D9DG86_9SAUR</name>
<dbReference type="GO" id="GO:0016779">
    <property type="term" value="F:nucleotidyltransferase activity"/>
    <property type="evidence" value="ECO:0007669"/>
    <property type="project" value="UniProtKB-KW"/>
</dbReference>
<evidence type="ECO:0000256" key="1">
    <source>
        <dbReference type="SAM" id="MobiDB-lite"/>
    </source>
</evidence>
<evidence type="ECO:0000313" key="2">
    <source>
        <dbReference type="EMBL" id="TFJ96324.1"/>
    </source>
</evidence>
<comment type="caution">
    <text evidence="2">The sequence shown here is derived from an EMBL/GenBank/DDBJ whole genome shotgun (WGS) entry which is preliminary data.</text>
</comment>
<protein>
    <submittedName>
        <fullName evidence="2">UTP--glucose-1-phosphate uridylyltransferase</fullName>
    </submittedName>
</protein>
<dbReference type="AlphaFoldDB" id="A0A4D9DG86"/>
<feature type="region of interest" description="Disordered" evidence="1">
    <location>
        <begin position="38"/>
        <end position="72"/>
    </location>
</feature>
<gene>
    <name evidence="2" type="ORF">DR999_PMT21895</name>
</gene>
<reference evidence="2 3" key="2">
    <citation type="submission" date="2019-04" db="EMBL/GenBank/DDBJ databases">
        <title>The genome sequence of big-headed turtle.</title>
        <authorList>
            <person name="Gong S."/>
        </authorList>
    </citation>
    <scope>NUCLEOTIDE SEQUENCE [LARGE SCALE GENOMIC DNA]</scope>
    <source>
        <strain evidence="2">DO16091913</strain>
        <tissue evidence="2">Muscle</tissue>
    </source>
</reference>
<dbReference type="EMBL" id="QXTE01000703">
    <property type="protein sequence ID" value="TFJ96324.1"/>
    <property type="molecule type" value="Genomic_DNA"/>
</dbReference>
<evidence type="ECO:0000313" key="3">
    <source>
        <dbReference type="Proteomes" id="UP000297703"/>
    </source>
</evidence>
<keyword evidence="2" id="KW-0808">Transferase</keyword>
<sequence>MASMKYAASPSERLDWEKAAELHLLALGLWGTAGKESVPSPASLGPLAQTPSEHAAQLCQDRPTPGRSGAPRGWEIVSFPAVPQWSCGESGLGLTIGELGHGVCGALGGLAMFDQTRQGGMSPLLKGEQAGPVGLALSPQEMHPWGISTHGLCSTPWLGLEQRRGLLFEPDTQSTNLHSYHSSVCSAPPSKPSCTLPALKVHWRGPRTSSRPLNGALAPQMSPPDCSPLPSLQV</sequence>
<keyword evidence="2" id="KW-0548">Nucleotidyltransferase</keyword>
<reference evidence="2 3" key="1">
    <citation type="submission" date="2019-04" db="EMBL/GenBank/DDBJ databases">
        <title>Draft genome of the big-headed turtle Platysternon megacephalum.</title>
        <authorList>
            <person name="Gong S."/>
        </authorList>
    </citation>
    <scope>NUCLEOTIDE SEQUENCE [LARGE SCALE GENOMIC DNA]</scope>
    <source>
        <strain evidence="2">DO16091913</strain>
        <tissue evidence="2">Muscle</tissue>
    </source>
</reference>
<organism evidence="2 3">
    <name type="scientific">Platysternon megacephalum</name>
    <name type="common">big-headed turtle</name>
    <dbReference type="NCBI Taxonomy" id="55544"/>
    <lineage>
        <taxon>Eukaryota</taxon>
        <taxon>Metazoa</taxon>
        <taxon>Chordata</taxon>
        <taxon>Craniata</taxon>
        <taxon>Vertebrata</taxon>
        <taxon>Euteleostomi</taxon>
        <taxon>Archelosauria</taxon>
        <taxon>Testudinata</taxon>
        <taxon>Testudines</taxon>
        <taxon>Cryptodira</taxon>
        <taxon>Durocryptodira</taxon>
        <taxon>Testudinoidea</taxon>
        <taxon>Platysternidae</taxon>
        <taxon>Platysternon</taxon>
    </lineage>
</organism>
<dbReference type="Proteomes" id="UP000297703">
    <property type="component" value="Unassembled WGS sequence"/>
</dbReference>
<feature type="region of interest" description="Disordered" evidence="1">
    <location>
        <begin position="205"/>
        <end position="234"/>
    </location>
</feature>